<keyword evidence="2" id="KW-1185">Reference proteome</keyword>
<reference evidence="1 2" key="1">
    <citation type="submission" date="2016-04" db="EMBL/GenBank/DDBJ databases">
        <authorList>
            <consortium name="Pathogen Informatics"/>
        </authorList>
    </citation>
    <scope>NUCLEOTIDE SEQUENCE [LARGE SCALE GENOMIC DNA]</scope>
    <source>
        <strain evidence="1 2">H044680328</strain>
    </source>
</reference>
<evidence type="ECO:0000313" key="2">
    <source>
        <dbReference type="Proteomes" id="UP000076825"/>
    </source>
</evidence>
<protein>
    <submittedName>
        <fullName evidence="1">Uncharacterized protein</fullName>
    </submittedName>
</protein>
<organism evidence="1 2">
    <name type="scientific">Bordetella trematum</name>
    <dbReference type="NCBI Taxonomy" id="123899"/>
    <lineage>
        <taxon>Bacteria</taxon>
        <taxon>Pseudomonadati</taxon>
        <taxon>Pseudomonadota</taxon>
        <taxon>Betaproteobacteria</taxon>
        <taxon>Burkholderiales</taxon>
        <taxon>Alcaligenaceae</taxon>
        <taxon>Bordetella</taxon>
    </lineage>
</organism>
<dbReference type="EMBL" id="LT546645">
    <property type="protein sequence ID" value="SAI66250.1"/>
    <property type="molecule type" value="Genomic_DNA"/>
</dbReference>
<gene>
    <name evidence="1" type="ORF">SAMEA3906487_00167</name>
</gene>
<proteinExistence type="predicted"/>
<dbReference type="KEGG" id="btrm:SAMEA390648700167"/>
<dbReference type="PATRIC" id="fig|123899.6.peg.156"/>
<evidence type="ECO:0000313" key="1">
    <source>
        <dbReference type="EMBL" id="SAI66250.1"/>
    </source>
</evidence>
<dbReference type="Proteomes" id="UP000076825">
    <property type="component" value="Chromosome 1"/>
</dbReference>
<dbReference type="STRING" id="123899.SAMEA3906487_00167"/>
<accession>A0A157PTZ0</accession>
<name>A0A157PTZ0_9BORD</name>
<sequence length="113" mass="12737">MGVKIEESLAMDDSCQVKFWARGHIPWGGFIEALERHIDESGRDIPHWVVVQAPVCQLYQRSVPYRGSTVGDTQFVHHDKPSRGAYPVTVMEFWFPLHAHRPRAAQQGEGGGV</sequence>
<dbReference type="AlphaFoldDB" id="A0A157PTZ0"/>